<dbReference type="InterPro" id="IPR000626">
    <property type="entry name" value="Ubiquitin-like_dom"/>
</dbReference>
<accession>A0ABN7TE08</accession>
<feature type="compositionally biased region" description="Polar residues" evidence="6">
    <location>
        <begin position="88"/>
        <end position="102"/>
    </location>
</feature>
<evidence type="ECO:0000256" key="1">
    <source>
        <dbReference type="ARBA" id="ARBA00004370"/>
    </source>
</evidence>
<dbReference type="PROSITE" id="PS50053">
    <property type="entry name" value="UBIQUITIN_2"/>
    <property type="match status" value="1"/>
</dbReference>
<evidence type="ECO:0000256" key="4">
    <source>
        <dbReference type="ARBA" id="ARBA00023136"/>
    </source>
</evidence>
<feature type="compositionally biased region" description="Acidic residues" evidence="6">
    <location>
        <begin position="63"/>
        <end position="77"/>
    </location>
</feature>
<dbReference type="PANTHER" id="PTHR12943">
    <property type="entry name" value="HOMOCYSTEINE-RESPONSIVE ENDOPLASMIC RETICULUM-RESIDENT UNIQUITIN-LIKE DOMAIN HERPUD PROTEIN FAMILY MEMBER"/>
    <property type="match status" value="1"/>
</dbReference>
<dbReference type="Proteomes" id="UP001158576">
    <property type="component" value="Chromosome 2"/>
</dbReference>
<dbReference type="InterPro" id="IPR039751">
    <property type="entry name" value="HERPUD1/2"/>
</dbReference>
<name>A0ABN7TE08_OIKDI</name>
<evidence type="ECO:0000313" key="9">
    <source>
        <dbReference type="Proteomes" id="UP001158576"/>
    </source>
</evidence>
<feature type="region of interest" description="Disordered" evidence="6">
    <location>
        <begin position="41"/>
        <end position="121"/>
    </location>
</feature>
<keyword evidence="4" id="KW-0472">Membrane</keyword>
<keyword evidence="5" id="KW-0834">Unfolded protein response</keyword>
<proteinExistence type="predicted"/>
<gene>
    <name evidence="8" type="ORF">OKIOD_LOCUS16635</name>
</gene>
<reference evidence="8 9" key="1">
    <citation type="submission" date="2021-04" db="EMBL/GenBank/DDBJ databases">
        <authorList>
            <person name="Bliznina A."/>
        </authorList>
    </citation>
    <scope>NUCLEOTIDE SEQUENCE [LARGE SCALE GENOMIC DNA]</scope>
</reference>
<dbReference type="SUPFAM" id="SSF54236">
    <property type="entry name" value="Ubiquitin-like"/>
    <property type="match status" value="1"/>
</dbReference>
<feature type="region of interest" description="Disordered" evidence="6">
    <location>
        <begin position="270"/>
        <end position="294"/>
    </location>
</feature>
<keyword evidence="2" id="KW-0812">Transmembrane</keyword>
<keyword evidence="9" id="KW-1185">Reference proteome</keyword>
<evidence type="ECO:0000256" key="2">
    <source>
        <dbReference type="ARBA" id="ARBA00022692"/>
    </source>
</evidence>
<feature type="domain" description="Ubiquitin-like" evidence="7">
    <location>
        <begin position="1"/>
        <end position="42"/>
    </location>
</feature>
<evidence type="ECO:0000256" key="5">
    <source>
        <dbReference type="ARBA" id="ARBA00023230"/>
    </source>
</evidence>
<comment type="subcellular location">
    <subcellularLocation>
        <location evidence="1">Membrane</location>
    </subcellularLocation>
</comment>
<organism evidence="8 9">
    <name type="scientific">Oikopleura dioica</name>
    <name type="common">Tunicate</name>
    <dbReference type="NCBI Taxonomy" id="34765"/>
    <lineage>
        <taxon>Eukaryota</taxon>
        <taxon>Metazoa</taxon>
        <taxon>Chordata</taxon>
        <taxon>Tunicata</taxon>
        <taxon>Appendicularia</taxon>
        <taxon>Copelata</taxon>
        <taxon>Oikopleuridae</taxon>
        <taxon>Oikopleura</taxon>
    </lineage>
</organism>
<evidence type="ECO:0000256" key="6">
    <source>
        <dbReference type="SAM" id="MobiDB-lite"/>
    </source>
</evidence>
<sequence length="326" mass="36823">MTQKSHQKLIAGGKLLQDEQVVSSLALGTSNIIHLVISEQTKEPKEAPQPEIVPSGPSVSVQEETEPTEEINEENSENSESRNLENAQLENEQTTVNTSGENTAAQTQQSSTESTKEEESWLTPELKRYFDVWDLSIRCYEINGSYDHLVPQLKLYRNLIFEKEKAQAKGQTLKSFTEIITRPILAEQPPQEELPRQNPERENAVVGAQGAVEDDGPQDWLDRFYSFFRVCLMLCLVYSYSSTERFVTVLVISLSIILYQAGVFNIRRRARPAPAQNDTDQNDQEPRDGAQAQEPPQRGIFTMLWVFLSSFFTSLIPQNPAVVDAN</sequence>
<keyword evidence="3" id="KW-1133">Transmembrane helix</keyword>
<dbReference type="PANTHER" id="PTHR12943:SF27">
    <property type="entry name" value="HOMOCYSTEINE-INDUCED ENDOPLASMIC RETICULUM PROTEIN, ISOFORM A"/>
    <property type="match status" value="1"/>
</dbReference>
<evidence type="ECO:0000259" key="7">
    <source>
        <dbReference type="PROSITE" id="PS50053"/>
    </source>
</evidence>
<evidence type="ECO:0000256" key="3">
    <source>
        <dbReference type="ARBA" id="ARBA00022989"/>
    </source>
</evidence>
<evidence type="ECO:0000313" key="8">
    <source>
        <dbReference type="EMBL" id="CAG5113780.1"/>
    </source>
</evidence>
<dbReference type="InterPro" id="IPR029071">
    <property type="entry name" value="Ubiquitin-like_domsf"/>
</dbReference>
<feature type="compositionally biased region" description="Low complexity" evidence="6">
    <location>
        <begin position="103"/>
        <end position="113"/>
    </location>
</feature>
<dbReference type="EMBL" id="OU015567">
    <property type="protein sequence ID" value="CAG5113780.1"/>
    <property type="molecule type" value="Genomic_DNA"/>
</dbReference>
<protein>
    <submittedName>
        <fullName evidence="8">Oidioi.mRNA.OKI2018_I69.chr2.g7870.t1.cds</fullName>
    </submittedName>
</protein>